<dbReference type="SUPFAM" id="SSF111352">
    <property type="entry name" value="Ammonium transporter"/>
    <property type="match status" value="1"/>
</dbReference>
<keyword evidence="8 9" id="KW-0924">Ammonia transport</keyword>
<keyword evidence="5 9" id="KW-0812">Transmembrane</keyword>
<dbReference type="PANTHER" id="PTHR11730:SF6">
    <property type="entry name" value="AMMONIUM TRANSPORTER"/>
    <property type="match status" value="1"/>
</dbReference>
<evidence type="ECO:0000256" key="9">
    <source>
        <dbReference type="RuleBase" id="RU362002"/>
    </source>
</evidence>
<keyword evidence="4 9" id="KW-0813">Transport</keyword>
<accession>A0AAW1QPZ8</accession>
<name>A0AAW1QPZ8_9CHLO</name>
<evidence type="ECO:0000259" key="10">
    <source>
        <dbReference type="Pfam" id="PF00909"/>
    </source>
</evidence>
<evidence type="ECO:0000256" key="1">
    <source>
        <dbReference type="ARBA" id="ARBA00004141"/>
    </source>
</evidence>
<feature type="transmembrane region" description="Helical" evidence="9">
    <location>
        <begin position="126"/>
        <end position="147"/>
    </location>
</feature>
<dbReference type="InterPro" id="IPR002229">
    <property type="entry name" value="RhesusRHD"/>
</dbReference>
<feature type="transmembrane region" description="Helical" evidence="9">
    <location>
        <begin position="57"/>
        <end position="77"/>
    </location>
</feature>
<organism evidence="11 12">
    <name type="scientific">[Myrmecia] bisecta</name>
    <dbReference type="NCBI Taxonomy" id="41462"/>
    <lineage>
        <taxon>Eukaryota</taxon>
        <taxon>Viridiplantae</taxon>
        <taxon>Chlorophyta</taxon>
        <taxon>core chlorophytes</taxon>
        <taxon>Trebouxiophyceae</taxon>
        <taxon>Trebouxiales</taxon>
        <taxon>Trebouxiaceae</taxon>
        <taxon>Myrmecia</taxon>
    </lineage>
</organism>
<dbReference type="GO" id="GO:0005886">
    <property type="term" value="C:plasma membrane"/>
    <property type="evidence" value="ECO:0007669"/>
    <property type="project" value="UniProtKB-SubCell"/>
</dbReference>
<dbReference type="NCBIfam" id="TIGR00836">
    <property type="entry name" value="amt"/>
    <property type="match status" value="1"/>
</dbReference>
<keyword evidence="7 9" id="KW-0472">Membrane</keyword>
<dbReference type="Gene3D" id="1.10.3430.10">
    <property type="entry name" value="Ammonium transporter AmtB like domains"/>
    <property type="match status" value="1"/>
</dbReference>
<evidence type="ECO:0000256" key="6">
    <source>
        <dbReference type="ARBA" id="ARBA00022989"/>
    </source>
</evidence>
<evidence type="ECO:0000313" key="12">
    <source>
        <dbReference type="Proteomes" id="UP001489004"/>
    </source>
</evidence>
<feature type="transmembrane region" description="Helical" evidence="9">
    <location>
        <begin position="206"/>
        <end position="228"/>
    </location>
</feature>
<feature type="transmembrane region" description="Helical" evidence="9">
    <location>
        <begin position="17"/>
        <end position="37"/>
    </location>
</feature>
<dbReference type="InterPro" id="IPR024041">
    <property type="entry name" value="NH4_transpt_AmtB-like_dom"/>
</dbReference>
<reference evidence="11 12" key="1">
    <citation type="journal article" date="2024" name="Nat. Commun.">
        <title>Phylogenomics reveals the evolutionary origins of lichenization in chlorophyte algae.</title>
        <authorList>
            <person name="Puginier C."/>
            <person name="Libourel C."/>
            <person name="Otte J."/>
            <person name="Skaloud P."/>
            <person name="Haon M."/>
            <person name="Grisel S."/>
            <person name="Petersen M."/>
            <person name="Berrin J.G."/>
            <person name="Delaux P.M."/>
            <person name="Dal Grande F."/>
            <person name="Keller J."/>
        </authorList>
    </citation>
    <scope>NUCLEOTIDE SEQUENCE [LARGE SCALE GENOMIC DNA]</scope>
    <source>
        <strain evidence="11 12">SAG 2043</strain>
    </source>
</reference>
<dbReference type="GO" id="GO:0097272">
    <property type="term" value="P:ammonium homeostasis"/>
    <property type="evidence" value="ECO:0007669"/>
    <property type="project" value="TreeGrafter"/>
</dbReference>
<feature type="transmembrane region" description="Helical" evidence="9">
    <location>
        <begin position="371"/>
        <end position="396"/>
    </location>
</feature>
<comment type="similarity">
    <text evidence="3">Belongs to the ammonium transporter (TC 2.A.49) family. Rh subfamily.</text>
</comment>
<dbReference type="PRINTS" id="PR00342">
    <property type="entry name" value="RHESUSRHD"/>
</dbReference>
<keyword evidence="6 9" id="KW-1133">Transmembrane helix</keyword>
<evidence type="ECO:0000256" key="2">
    <source>
        <dbReference type="ARBA" id="ARBA00005887"/>
    </source>
</evidence>
<proteinExistence type="inferred from homology"/>
<comment type="similarity">
    <text evidence="2 9">Belongs to the ammonia transporter channel (TC 1.A.11.2) family.</text>
</comment>
<dbReference type="AlphaFoldDB" id="A0AAW1QPZ8"/>
<comment type="caution">
    <text evidence="11">The sequence shown here is derived from an EMBL/GenBank/DDBJ whole genome shotgun (WGS) entry which is preliminary data.</text>
</comment>
<evidence type="ECO:0000256" key="5">
    <source>
        <dbReference type="ARBA" id="ARBA00022692"/>
    </source>
</evidence>
<sequence length="432" mass="46729">MAAAIVEQAFSDSDINALLFFSILVFAQQVGFASLEVGNVRAKNARNILLKNLIDKLACGVCYWAVGFAFAYGSGAKTGGFIGHSDFFLSTFTRETATLWFFSWVFLLTATTIVSGCIAERAQFEAYLAYTPLMSVLVYPLVVHWTWEGWLTTFAPHCRYLDFAGGSTVHLLGGTAGFVAAWLIGPRIGRFDGDDVKPIVGHNVESMTVGTLFLWFGWYGFNISPAYLRGDFRTTVAARAAVNTTLAGCAGSLTSILVVWWQTSQWDLRICCNGVLAGMVSITGLCPHVEPWAAFTMGTIAGFVYLALSKLLTRLGVDDPLDASAVHAGCSLVGLIGLGVFAKPEFVQQHRTGDPRICGGFLYTSRGGEQLGVQILGVLVIMAFTGASSFVLFYTLKHFGRLRVDQATEIAGIDNIDHGGPAYPDFVILSHE</sequence>
<dbReference type="PANTHER" id="PTHR11730">
    <property type="entry name" value="AMMONIUM TRANSPORTER"/>
    <property type="match status" value="1"/>
</dbReference>
<dbReference type="InterPro" id="IPR001905">
    <property type="entry name" value="Ammonium_transpt"/>
</dbReference>
<protein>
    <recommendedName>
        <fullName evidence="9">Ammonium transporter</fullName>
    </recommendedName>
</protein>
<keyword evidence="12" id="KW-1185">Reference proteome</keyword>
<feature type="transmembrane region" description="Helical" evidence="9">
    <location>
        <begin position="292"/>
        <end position="312"/>
    </location>
</feature>
<gene>
    <name evidence="11" type="ORF">WJX72_000461</name>
</gene>
<dbReference type="PROSITE" id="PS01219">
    <property type="entry name" value="AMMONIUM_TRANSP"/>
    <property type="match status" value="1"/>
</dbReference>
<evidence type="ECO:0000256" key="4">
    <source>
        <dbReference type="ARBA" id="ARBA00022448"/>
    </source>
</evidence>
<dbReference type="GO" id="GO:0008519">
    <property type="term" value="F:ammonium channel activity"/>
    <property type="evidence" value="ECO:0007669"/>
    <property type="project" value="InterPro"/>
</dbReference>
<evidence type="ECO:0000256" key="3">
    <source>
        <dbReference type="ARBA" id="ARBA00011036"/>
    </source>
</evidence>
<feature type="transmembrane region" description="Helical" evidence="9">
    <location>
        <begin position="240"/>
        <end position="261"/>
    </location>
</feature>
<dbReference type="InterPro" id="IPR018047">
    <property type="entry name" value="Ammonium_transpt_CS"/>
</dbReference>
<dbReference type="EMBL" id="JALJOR010000002">
    <property type="protein sequence ID" value="KAK9823127.1"/>
    <property type="molecule type" value="Genomic_DNA"/>
</dbReference>
<comment type="subcellular location">
    <subcellularLocation>
        <location evidence="9">Cell membrane</location>
        <topology evidence="9">Multi-pass membrane protein</topology>
    </subcellularLocation>
    <subcellularLocation>
        <location evidence="1">Membrane</location>
        <topology evidence="1">Multi-pass membrane protein</topology>
    </subcellularLocation>
</comment>
<feature type="domain" description="Ammonium transporter AmtB-like" evidence="10">
    <location>
        <begin position="18"/>
        <end position="423"/>
    </location>
</feature>
<feature type="transmembrane region" description="Helical" evidence="9">
    <location>
        <begin position="97"/>
        <end position="119"/>
    </location>
</feature>
<dbReference type="FunFam" id="1.10.3430.10:FF:000008">
    <property type="entry name" value="Ammonium transporter"/>
    <property type="match status" value="1"/>
</dbReference>
<dbReference type="Proteomes" id="UP001489004">
    <property type="component" value="Unassembled WGS sequence"/>
</dbReference>
<dbReference type="Pfam" id="PF00909">
    <property type="entry name" value="Ammonium_transp"/>
    <property type="match status" value="1"/>
</dbReference>
<evidence type="ECO:0000313" key="11">
    <source>
        <dbReference type="EMBL" id="KAK9823127.1"/>
    </source>
</evidence>
<evidence type="ECO:0000256" key="8">
    <source>
        <dbReference type="ARBA" id="ARBA00023177"/>
    </source>
</evidence>
<feature type="transmembrane region" description="Helical" evidence="9">
    <location>
        <begin position="167"/>
        <end position="185"/>
    </location>
</feature>
<evidence type="ECO:0000256" key="7">
    <source>
        <dbReference type="ARBA" id="ARBA00023136"/>
    </source>
</evidence>
<feature type="transmembrane region" description="Helical" evidence="9">
    <location>
        <begin position="324"/>
        <end position="342"/>
    </location>
</feature>
<dbReference type="InterPro" id="IPR029020">
    <property type="entry name" value="Ammonium/urea_transptr"/>
</dbReference>